<name>A0A8D8F876_CULPI</name>
<keyword evidence="1" id="KW-0472">Membrane</keyword>
<sequence length="106" mass="12667">MKLPFLLNFFSLYCLFYLGFLFSNISVCSFHILEMQNVQIIIGFPIYKKMFLNKNFAEAKKYIKNKLTPTNFVLPFVVFLTFDFTQLFLYNLQIFRNRFQSGQSVN</sequence>
<feature type="transmembrane region" description="Helical" evidence="1">
    <location>
        <begin position="12"/>
        <end position="33"/>
    </location>
</feature>
<keyword evidence="1" id="KW-0812">Transmembrane</keyword>
<evidence type="ECO:0000313" key="2">
    <source>
        <dbReference type="EMBL" id="CAG6460963.1"/>
    </source>
</evidence>
<keyword evidence="1" id="KW-1133">Transmembrane helix</keyword>
<feature type="transmembrane region" description="Helical" evidence="1">
    <location>
        <begin position="72"/>
        <end position="92"/>
    </location>
</feature>
<proteinExistence type="predicted"/>
<evidence type="ECO:0000256" key="1">
    <source>
        <dbReference type="SAM" id="Phobius"/>
    </source>
</evidence>
<reference evidence="2" key="1">
    <citation type="submission" date="2021-05" db="EMBL/GenBank/DDBJ databases">
        <authorList>
            <person name="Alioto T."/>
            <person name="Alioto T."/>
            <person name="Gomez Garrido J."/>
        </authorList>
    </citation>
    <scope>NUCLEOTIDE SEQUENCE</scope>
</reference>
<accession>A0A8D8F876</accession>
<dbReference type="AlphaFoldDB" id="A0A8D8F876"/>
<dbReference type="EMBL" id="HBUE01041817">
    <property type="protein sequence ID" value="CAG6460963.1"/>
    <property type="molecule type" value="Transcribed_RNA"/>
</dbReference>
<organism evidence="2">
    <name type="scientific">Culex pipiens</name>
    <name type="common">House mosquito</name>
    <dbReference type="NCBI Taxonomy" id="7175"/>
    <lineage>
        <taxon>Eukaryota</taxon>
        <taxon>Metazoa</taxon>
        <taxon>Ecdysozoa</taxon>
        <taxon>Arthropoda</taxon>
        <taxon>Hexapoda</taxon>
        <taxon>Insecta</taxon>
        <taxon>Pterygota</taxon>
        <taxon>Neoptera</taxon>
        <taxon>Endopterygota</taxon>
        <taxon>Diptera</taxon>
        <taxon>Nematocera</taxon>
        <taxon>Culicoidea</taxon>
        <taxon>Culicidae</taxon>
        <taxon>Culicinae</taxon>
        <taxon>Culicini</taxon>
        <taxon>Culex</taxon>
        <taxon>Culex</taxon>
    </lineage>
</organism>
<protein>
    <submittedName>
        <fullName evidence="2">(northern house mosquito) hypothetical protein</fullName>
    </submittedName>
</protein>